<comment type="caution">
    <text evidence="2">The sequence shown here is derived from an EMBL/GenBank/DDBJ whole genome shotgun (WGS) entry which is preliminary data.</text>
</comment>
<evidence type="ECO:0008006" key="4">
    <source>
        <dbReference type="Google" id="ProtNLM"/>
    </source>
</evidence>
<keyword evidence="1" id="KW-0732">Signal</keyword>
<evidence type="ECO:0000256" key="1">
    <source>
        <dbReference type="SAM" id="SignalP"/>
    </source>
</evidence>
<evidence type="ECO:0000313" key="2">
    <source>
        <dbReference type="EMBL" id="MDR6967547.1"/>
    </source>
</evidence>
<feature type="chain" id="PRO_5046943464" description="Calcium-binding protein" evidence="1">
    <location>
        <begin position="25"/>
        <end position="182"/>
    </location>
</feature>
<accession>A0ABU1TNK3</accession>
<keyword evidence="3" id="KW-1185">Reference proteome</keyword>
<gene>
    <name evidence="2" type="ORF">J2X31_001558</name>
</gene>
<dbReference type="Proteomes" id="UP001255185">
    <property type="component" value="Unassembled WGS sequence"/>
</dbReference>
<dbReference type="RefSeq" id="WP_310025734.1">
    <property type="nucleotide sequence ID" value="NZ_JAVDVI010000005.1"/>
</dbReference>
<evidence type="ECO:0000313" key="3">
    <source>
        <dbReference type="Proteomes" id="UP001255185"/>
    </source>
</evidence>
<proteinExistence type="predicted"/>
<dbReference type="EMBL" id="JAVDVI010000005">
    <property type="protein sequence ID" value="MDR6967547.1"/>
    <property type="molecule type" value="Genomic_DNA"/>
</dbReference>
<name>A0ABU1TNK3_9FLAO</name>
<protein>
    <recommendedName>
        <fullName evidence="4">Calcium-binding protein</fullName>
    </recommendedName>
</protein>
<feature type="signal peptide" evidence="1">
    <location>
        <begin position="1"/>
        <end position="24"/>
    </location>
</feature>
<reference evidence="2 3" key="1">
    <citation type="submission" date="2023-07" db="EMBL/GenBank/DDBJ databases">
        <title>Sorghum-associated microbial communities from plants grown in Nebraska, USA.</title>
        <authorList>
            <person name="Schachtman D."/>
        </authorList>
    </citation>
    <scope>NUCLEOTIDE SEQUENCE [LARGE SCALE GENOMIC DNA]</scope>
    <source>
        <strain evidence="2 3">3773</strain>
    </source>
</reference>
<organism evidence="2 3">
    <name type="scientific">Flavobacterium arsenatis</name>
    <dbReference type="NCBI Taxonomy" id="1484332"/>
    <lineage>
        <taxon>Bacteria</taxon>
        <taxon>Pseudomonadati</taxon>
        <taxon>Bacteroidota</taxon>
        <taxon>Flavobacteriia</taxon>
        <taxon>Flavobacteriales</taxon>
        <taxon>Flavobacteriaceae</taxon>
        <taxon>Flavobacterium</taxon>
    </lineage>
</organism>
<sequence length="182" mass="20668">MQKPSLIKHLFILLFITQSFFATAQEKMIAKDGKEYNATSTWKFSCKDYAYTGILEVQIAKTEKGGLLKLGIEVSNETFYIGDTVYIILEDGSYITCTDKGIRELKGKKTIAYYFLTATEMNKLKGILVTDVRFRIKGNEDTFSSKTGHFTAINKKSDFQTFGTSEESKTFDTKTEIKSLYN</sequence>